<evidence type="ECO:0000313" key="6">
    <source>
        <dbReference type="EMBL" id="MFD0946447.1"/>
    </source>
</evidence>
<evidence type="ECO:0000256" key="1">
    <source>
        <dbReference type="ARBA" id="ARBA00004418"/>
    </source>
</evidence>
<evidence type="ECO:0000256" key="2">
    <source>
        <dbReference type="ARBA" id="ARBA00005695"/>
    </source>
</evidence>
<keyword evidence="3" id="KW-0813">Transport</keyword>
<dbReference type="PROSITE" id="PS51257">
    <property type="entry name" value="PROKAR_LIPOPROTEIN"/>
    <property type="match status" value="1"/>
</dbReference>
<dbReference type="PANTHER" id="PTHR30290">
    <property type="entry name" value="PERIPLASMIC BINDING COMPONENT OF ABC TRANSPORTER"/>
    <property type="match status" value="1"/>
</dbReference>
<dbReference type="EMBL" id="JBHTJG010000003">
    <property type="protein sequence ID" value="MFD0946447.1"/>
    <property type="molecule type" value="Genomic_DNA"/>
</dbReference>
<sequence>MIRPALSLALALLLGACGGGRGEEALLAVSAVGGELRTTDPSAGPLDPAGRVLLGAIAQGLVRFDGAGQIEPGLAERWIVTDNGRSYIFRLREAAWPDGRPVTADQVVRTLRRAAAANSRNALAPFLAVIDEIVEMTPQVIEVRLRRPRPDLLKLFAQPEMAILGRGGSGPFRSQPHPDGGVMLTLVPDPAQIDEADAAPPGPRIRLRGERAAVAIARLHQGQIDAVIGGTFADWPVVVAAKVDPATVRIDPAIGLFGLAVTSRTGFFADAANREALSMAIDRGALTRFFRDDWAIAEALLPARLDSAAAPAAPTWLPLPLGARREQARTRVAAWQRAHAEPVIARIAVPAGPGGTIVWRELARGMIAIGVRPVRTGPDDPADLVLIDAVAPYDSARWFLVTACRACPAPLADRITAARDAPTLEERARRIAEADLAILADSAYIPIAQPLRWSIVTEKANGWQGNTRGWHPLNHLRNQTE</sequence>
<dbReference type="Gene3D" id="3.10.105.10">
    <property type="entry name" value="Dipeptide-binding Protein, Domain 3"/>
    <property type="match status" value="1"/>
</dbReference>
<feature type="domain" description="Solute-binding protein family 5" evidence="5">
    <location>
        <begin position="69"/>
        <end position="290"/>
    </location>
</feature>
<keyword evidence="4" id="KW-0732">Signal</keyword>
<keyword evidence="7" id="KW-1185">Reference proteome</keyword>
<gene>
    <name evidence="6" type="ORF">ACFQ1E_08875</name>
</gene>
<evidence type="ECO:0000259" key="5">
    <source>
        <dbReference type="Pfam" id="PF00496"/>
    </source>
</evidence>
<name>A0ABW3HAH0_9SPHN</name>
<dbReference type="Proteomes" id="UP001596977">
    <property type="component" value="Unassembled WGS sequence"/>
</dbReference>
<evidence type="ECO:0000256" key="4">
    <source>
        <dbReference type="ARBA" id="ARBA00022729"/>
    </source>
</evidence>
<comment type="similarity">
    <text evidence="2">Belongs to the bacterial solute-binding protein 5 family.</text>
</comment>
<reference evidence="7" key="1">
    <citation type="journal article" date="2019" name="Int. J. Syst. Evol. Microbiol.">
        <title>The Global Catalogue of Microorganisms (GCM) 10K type strain sequencing project: providing services to taxonomists for standard genome sequencing and annotation.</title>
        <authorList>
            <consortium name="The Broad Institute Genomics Platform"/>
            <consortium name="The Broad Institute Genome Sequencing Center for Infectious Disease"/>
            <person name="Wu L."/>
            <person name="Ma J."/>
        </authorList>
    </citation>
    <scope>NUCLEOTIDE SEQUENCE [LARGE SCALE GENOMIC DNA]</scope>
    <source>
        <strain evidence="7">CCUG 62982</strain>
    </source>
</reference>
<dbReference type="Pfam" id="PF00496">
    <property type="entry name" value="SBP_bac_5"/>
    <property type="match status" value="1"/>
</dbReference>
<evidence type="ECO:0000313" key="7">
    <source>
        <dbReference type="Proteomes" id="UP001596977"/>
    </source>
</evidence>
<comment type="subcellular location">
    <subcellularLocation>
        <location evidence="1">Periplasm</location>
    </subcellularLocation>
</comment>
<proteinExistence type="inferred from homology"/>
<accession>A0ABW3HAH0</accession>
<comment type="caution">
    <text evidence="6">The sequence shown here is derived from an EMBL/GenBank/DDBJ whole genome shotgun (WGS) entry which is preliminary data.</text>
</comment>
<dbReference type="RefSeq" id="WP_264943816.1">
    <property type="nucleotide sequence ID" value="NZ_JAPDRA010000003.1"/>
</dbReference>
<dbReference type="Gene3D" id="3.40.190.10">
    <property type="entry name" value="Periplasmic binding protein-like II"/>
    <property type="match status" value="1"/>
</dbReference>
<protein>
    <submittedName>
        <fullName evidence="6">ABC transporter substrate-binding protein</fullName>
    </submittedName>
</protein>
<dbReference type="InterPro" id="IPR039424">
    <property type="entry name" value="SBP_5"/>
</dbReference>
<dbReference type="SUPFAM" id="SSF53850">
    <property type="entry name" value="Periplasmic binding protein-like II"/>
    <property type="match status" value="1"/>
</dbReference>
<dbReference type="InterPro" id="IPR000914">
    <property type="entry name" value="SBP_5_dom"/>
</dbReference>
<dbReference type="PANTHER" id="PTHR30290:SF10">
    <property type="entry name" value="PERIPLASMIC OLIGOPEPTIDE-BINDING PROTEIN-RELATED"/>
    <property type="match status" value="1"/>
</dbReference>
<organism evidence="6 7">
    <name type="scientific">Sphingomonas canadensis</name>
    <dbReference type="NCBI Taxonomy" id="1219257"/>
    <lineage>
        <taxon>Bacteria</taxon>
        <taxon>Pseudomonadati</taxon>
        <taxon>Pseudomonadota</taxon>
        <taxon>Alphaproteobacteria</taxon>
        <taxon>Sphingomonadales</taxon>
        <taxon>Sphingomonadaceae</taxon>
        <taxon>Sphingomonas</taxon>
    </lineage>
</organism>
<evidence type="ECO:0000256" key="3">
    <source>
        <dbReference type="ARBA" id="ARBA00022448"/>
    </source>
</evidence>